<sequence length="96" mass="10798">MTSLPEDITSKIAQLFHSAADRQQVQELLLTLWTIPLNVGADQLARGILILSNGQMEEVEKIFASNFYGDPRDVILNAEIKDGKPGHYFNLPFRNN</sequence>
<evidence type="ECO:0000313" key="1">
    <source>
        <dbReference type="EMBL" id="MFN0255623.1"/>
    </source>
</evidence>
<dbReference type="EMBL" id="SSHJ02000005">
    <property type="protein sequence ID" value="MFN0255623.1"/>
    <property type="molecule type" value="Genomic_DNA"/>
</dbReference>
<keyword evidence="2" id="KW-1185">Reference proteome</keyword>
<dbReference type="RefSeq" id="WP_138722712.1">
    <property type="nucleotide sequence ID" value="NZ_SSHJ02000005.1"/>
</dbReference>
<accession>A0ABW9J755</accession>
<organism evidence="1 2">
    <name type="scientific">Pedobacter ureilyticus</name>
    <dbReference type="NCBI Taxonomy" id="1393051"/>
    <lineage>
        <taxon>Bacteria</taxon>
        <taxon>Pseudomonadati</taxon>
        <taxon>Bacteroidota</taxon>
        <taxon>Sphingobacteriia</taxon>
        <taxon>Sphingobacteriales</taxon>
        <taxon>Sphingobacteriaceae</taxon>
        <taxon>Pedobacter</taxon>
    </lineage>
</organism>
<dbReference type="Proteomes" id="UP001517247">
    <property type="component" value="Unassembled WGS sequence"/>
</dbReference>
<comment type="caution">
    <text evidence="1">The sequence shown here is derived from an EMBL/GenBank/DDBJ whole genome shotgun (WGS) entry which is preliminary data.</text>
</comment>
<protein>
    <submittedName>
        <fullName evidence="1">Uncharacterized protein</fullName>
    </submittedName>
</protein>
<gene>
    <name evidence="1" type="ORF">E6A44_008575</name>
</gene>
<evidence type="ECO:0000313" key="2">
    <source>
        <dbReference type="Proteomes" id="UP001517247"/>
    </source>
</evidence>
<reference evidence="1 2" key="1">
    <citation type="submission" date="2024-12" db="EMBL/GenBank/DDBJ databases">
        <authorList>
            <person name="Hu S."/>
        </authorList>
    </citation>
    <scope>NUCLEOTIDE SEQUENCE [LARGE SCALE GENOMIC DNA]</scope>
    <source>
        <strain evidence="1 2">THG-T11</strain>
    </source>
</reference>
<proteinExistence type="predicted"/>
<name>A0ABW9J755_9SPHI</name>